<evidence type="ECO:0000256" key="5">
    <source>
        <dbReference type="ARBA" id="ARBA00022705"/>
    </source>
</evidence>
<keyword evidence="5 12" id="KW-0235">DNA replication</keyword>
<comment type="catalytic activity">
    <reaction evidence="12">
        <text>ssDNA + n NTP = ssDNA/pppN(pN)n-1 hybrid + (n-1) diphosphate.</text>
        <dbReference type="EC" id="2.7.7.101"/>
    </reaction>
</comment>
<evidence type="ECO:0000313" key="16">
    <source>
        <dbReference type="EMBL" id="QDU81130.1"/>
    </source>
</evidence>
<feature type="zinc finger region" description="CHC2-type" evidence="12 14">
    <location>
        <begin position="42"/>
        <end position="66"/>
    </location>
</feature>
<dbReference type="RefSeq" id="WP_197440197.1">
    <property type="nucleotide sequence ID" value="NZ_CP036281.1"/>
</dbReference>
<dbReference type="PANTHER" id="PTHR30313">
    <property type="entry name" value="DNA PRIMASE"/>
    <property type="match status" value="1"/>
</dbReference>
<dbReference type="Gene3D" id="3.90.980.10">
    <property type="entry name" value="DNA primase, catalytic core, N-terminal domain"/>
    <property type="match status" value="1"/>
</dbReference>
<dbReference type="SMART" id="SM00493">
    <property type="entry name" value="TOPRIM"/>
    <property type="match status" value="1"/>
</dbReference>
<comment type="domain">
    <text evidence="12">Contains an N-terminal zinc-binding domain, a central core domain that contains the primase activity, and a C-terminal DnaB-binding domain.</text>
</comment>
<keyword evidence="11 12" id="KW-0804">Transcription</keyword>
<keyword evidence="6 12" id="KW-0479">Metal-binding</keyword>
<evidence type="ECO:0000256" key="7">
    <source>
        <dbReference type="ARBA" id="ARBA00022771"/>
    </source>
</evidence>
<dbReference type="SMART" id="SM00400">
    <property type="entry name" value="ZnF_CHCC"/>
    <property type="match status" value="1"/>
</dbReference>
<evidence type="ECO:0000256" key="3">
    <source>
        <dbReference type="ARBA" id="ARBA00022679"/>
    </source>
</evidence>
<dbReference type="Proteomes" id="UP000317178">
    <property type="component" value="Chromosome"/>
</dbReference>
<dbReference type="GO" id="GO:0003899">
    <property type="term" value="F:DNA-directed RNA polymerase activity"/>
    <property type="evidence" value="ECO:0007669"/>
    <property type="project" value="UniProtKB-UniRule"/>
</dbReference>
<dbReference type="Gene3D" id="1.10.860.10">
    <property type="entry name" value="DNAb Helicase, Chain A"/>
    <property type="match status" value="1"/>
</dbReference>
<comment type="function">
    <text evidence="12 13">RNA polymerase that catalyzes the synthesis of short RNA molecules used as primers for DNA polymerase during DNA replication.</text>
</comment>
<evidence type="ECO:0000256" key="9">
    <source>
        <dbReference type="ARBA" id="ARBA00022842"/>
    </source>
</evidence>
<keyword evidence="4 12" id="KW-0548">Nucleotidyltransferase</keyword>
<dbReference type="GO" id="GO:0008270">
    <property type="term" value="F:zinc ion binding"/>
    <property type="evidence" value="ECO:0007669"/>
    <property type="project" value="UniProtKB-UniRule"/>
</dbReference>
<dbReference type="GO" id="GO:1990077">
    <property type="term" value="C:primosome complex"/>
    <property type="evidence" value="ECO:0007669"/>
    <property type="project" value="UniProtKB-KW"/>
</dbReference>
<evidence type="ECO:0000256" key="11">
    <source>
        <dbReference type="ARBA" id="ARBA00023163"/>
    </source>
</evidence>
<keyword evidence="9" id="KW-0460">Magnesium</keyword>
<evidence type="ECO:0000256" key="8">
    <source>
        <dbReference type="ARBA" id="ARBA00022833"/>
    </source>
</evidence>
<evidence type="ECO:0000256" key="13">
    <source>
        <dbReference type="PIRNR" id="PIRNR002811"/>
    </source>
</evidence>
<dbReference type="EMBL" id="CP036281">
    <property type="protein sequence ID" value="QDU81130.1"/>
    <property type="molecule type" value="Genomic_DNA"/>
</dbReference>
<dbReference type="GO" id="GO:0006269">
    <property type="term" value="P:DNA replication, synthesis of primer"/>
    <property type="evidence" value="ECO:0007669"/>
    <property type="project" value="UniProtKB-UniRule"/>
</dbReference>
<dbReference type="Gene3D" id="3.40.1360.10">
    <property type="match status" value="1"/>
</dbReference>
<dbReference type="InterPro" id="IPR030846">
    <property type="entry name" value="DnaG_bac"/>
</dbReference>
<evidence type="ECO:0000256" key="14">
    <source>
        <dbReference type="PIRSR" id="PIRSR002811-1"/>
    </source>
</evidence>
<evidence type="ECO:0000256" key="1">
    <source>
        <dbReference type="ARBA" id="ARBA00022478"/>
    </source>
</evidence>
<accession>A0A518CPH8</accession>
<dbReference type="InterPro" id="IPR036977">
    <property type="entry name" value="DNA_primase_Znf_CHC2"/>
</dbReference>
<dbReference type="PANTHER" id="PTHR30313:SF2">
    <property type="entry name" value="DNA PRIMASE"/>
    <property type="match status" value="1"/>
</dbReference>
<dbReference type="InterPro" id="IPR006171">
    <property type="entry name" value="TOPRIM_dom"/>
</dbReference>
<dbReference type="PIRSF" id="PIRSF002811">
    <property type="entry name" value="DnaG"/>
    <property type="match status" value="1"/>
</dbReference>
<keyword evidence="17" id="KW-1185">Reference proteome</keyword>
<keyword evidence="1 12" id="KW-0240">DNA-directed RNA polymerase</keyword>
<organism evidence="16 17">
    <name type="scientific">Polystyrenella longa</name>
    <dbReference type="NCBI Taxonomy" id="2528007"/>
    <lineage>
        <taxon>Bacteria</taxon>
        <taxon>Pseudomonadati</taxon>
        <taxon>Planctomycetota</taxon>
        <taxon>Planctomycetia</taxon>
        <taxon>Planctomycetales</taxon>
        <taxon>Planctomycetaceae</taxon>
        <taxon>Polystyrenella</taxon>
    </lineage>
</organism>
<keyword evidence="3 12" id="KW-0808">Transferase</keyword>
<evidence type="ECO:0000256" key="6">
    <source>
        <dbReference type="ARBA" id="ARBA00022723"/>
    </source>
</evidence>
<dbReference type="Gene3D" id="3.90.580.10">
    <property type="entry name" value="Zinc finger, CHC2-type domain"/>
    <property type="match status" value="1"/>
</dbReference>
<dbReference type="InterPro" id="IPR016136">
    <property type="entry name" value="DNA_helicase_N/primase_C"/>
</dbReference>
<dbReference type="AlphaFoldDB" id="A0A518CPH8"/>
<proteinExistence type="inferred from homology"/>
<dbReference type="PROSITE" id="PS50880">
    <property type="entry name" value="TOPRIM"/>
    <property type="match status" value="1"/>
</dbReference>
<name>A0A518CPH8_9PLAN</name>
<evidence type="ECO:0000313" key="17">
    <source>
        <dbReference type="Proteomes" id="UP000317178"/>
    </source>
</evidence>
<gene>
    <name evidence="12 16" type="primary">dnaG</name>
    <name evidence="16" type="ORF">Pla110_28670</name>
</gene>
<evidence type="ECO:0000256" key="4">
    <source>
        <dbReference type="ARBA" id="ARBA00022695"/>
    </source>
</evidence>
<dbReference type="HAMAP" id="MF_00974">
    <property type="entry name" value="DNA_primase_DnaG"/>
    <property type="match status" value="1"/>
</dbReference>
<dbReference type="Pfam" id="PF13155">
    <property type="entry name" value="Toprim_2"/>
    <property type="match status" value="1"/>
</dbReference>
<comment type="similarity">
    <text evidence="12 13">Belongs to the DnaG primase family.</text>
</comment>
<dbReference type="GO" id="GO:0000428">
    <property type="term" value="C:DNA-directed RNA polymerase complex"/>
    <property type="evidence" value="ECO:0007669"/>
    <property type="project" value="UniProtKB-KW"/>
</dbReference>
<evidence type="ECO:0000259" key="15">
    <source>
        <dbReference type="PROSITE" id="PS50880"/>
    </source>
</evidence>
<dbReference type="FunFam" id="3.90.580.10:FF:000001">
    <property type="entry name" value="DNA primase"/>
    <property type="match status" value="1"/>
</dbReference>
<dbReference type="Pfam" id="PF08275">
    <property type="entry name" value="DNAG_N"/>
    <property type="match status" value="1"/>
</dbReference>
<dbReference type="GO" id="GO:0003677">
    <property type="term" value="F:DNA binding"/>
    <property type="evidence" value="ECO:0007669"/>
    <property type="project" value="UniProtKB-KW"/>
</dbReference>
<dbReference type="InterPro" id="IPR037068">
    <property type="entry name" value="DNA_primase_core_N_sf"/>
</dbReference>
<dbReference type="GO" id="GO:0005737">
    <property type="term" value="C:cytoplasm"/>
    <property type="evidence" value="ECO:0007669"/>
    <property type="project" value="TreeGrafter"/>
</dbReference>
<keyword evidence="10 12" id="KW-0238">DNA-binding</keyword>
<dbReference type="NCBIfam" id="TIGR01391">
    <property type="entry name" value="dnaG"/>
    <property type="match status" value="1"/>
</dbReference>
<dbReference type="CDD" id="cd03364">
    <property type="entry name" value="TOPRIM_DnaG_primases"/>
    <property type="match status" value="1"/>
</dbReference>
<reference evidence="16 17" key="1">
    <citation type="submission" date="2019-02" db="EMBL/GenBank/DDBJ databases">
        <title>Deep-cultivation of Planctomycetes and their phenomic and genomic characterization uncovers novel biology.</title>
        <authorList>
            <person name="Wiegand S."/>
            <person name="Jogler M."/>
            <person name="Boedeker C."/>
            <person name="Pinto D."/>
            <person name="Vollmers J."/>
            <person name="Rivas-Marin E."/>
            <person name="Kohn T."/>
            <person name="Peeters S.H."/>
            <person name="Heuer A."/>
            <person name="Rast P."/>
            <person name="Oberbeckmann S."/>
            <person name="Bunk B."/>
            <person name="Jeske O."/>
            <person name="Meyerdierks A."/>
            <person name="Storesund J.E."/>
            <person name="Kallscheuer N."/>
            <person name="Luecker S."/>
            <person name="Lage O.M."/>
            <person name="Pohl T."/>
            <person name="Merkel B.J."/>
            <person name="Hornburger P."/>
            <person name="Mueller R.-W."/>
            <person name="Bruemmer F."/>
            <person name="Labrenz M."/>
            <person name="Spormann A.M."/>
            <person name="Op den Camp H."/>
            <person name="Overmann J."/>
            <person name="Amann R."/>
            <person name="Jetten M.S.M."/>
            <person name="Mascher T."/>
            <person name="Medema M.H."/>
            <person name="Devos D.P."/>
            <person name="Kaster A.-K."/>
            <person name="Ovreas L."/>
            <person name="Rohde M."/>
            <person name="Galperin M.Y."/>
            <person name="Jogler C."/>
        </authorList>
    </citation>
    <scope>NUCLEOTIDE SEQUENCE [LARGE SCALE GENOMIC DNA]</scope>
    <source>
        <strain evidence="16 17">Pla110</strain>
    </source>
</reference>
<dbReference type="InterPro" id="IPR050219">
    <property type="entry name" value="DnaG_primase"/>
</dbReference>
<dbReference type="InterPro" id="IPR002694">
    <property type="entry name" value="Znf_CHC2"/>
</dbReference>
<sequence length="652" mass="74768">MSTEFPNDFKETVRAQTDIVNLISEYVTLTPKRGGREYEGICPFHDDHKPSMNVSTERQTYKCWACQEGGDCFSFLMKIDSLEFVEALDKLADRANLERPKTMGRFSPEKKNQKASLIEVVRWAENEFHQFLMDSPQAEAARRYLYEDRGFTDETILQFRMGYHPGGWDWLIGRAQNKFSPKQLFEARLARQRNEGEGYYDDFRQRVMFPIRNDKGDPVAFGGRILPGLANEGQPKYLNSADSEIFSKSELLYGFHVAKEAIRKSEVAVVVEGYTDAITLHQYGICNVVGTLGVALTEPHVKLLRRFARKKMVLVYDGDDAGRNATERSISQFLSHDVDLRILILPEGQDPAEYIEENGPESLQNLLDNAPEALEYKYQICRERNSDTLHGREKSLDEMLDLIRLSSNIKGTLKEDLILNRLSQRLSVNESVLRQKLVEKRQELGHQRIQQQRRNAARQNQIHSAHSETSVPAEVKSTLVQKMWTENELVSNPECELLQCILEEPETTFWVSQQISPEVLENQDLASLLQLCFDLYEQDQLPTVNRLMATVEDTPSKNFIGLIDELSRKLDISSRIRESSIEIEGETVSRFLHQAVRLIKRRLQERDALSEIKKQMVSLTAETSVGSTLDVTAIELLQKAANFHRQRATDNT</sequence>
<dbReference type="InterPro" id="IPR034151">
    <property type="entry name" value="TOPRIM_DnaG_bac"/>
</dbReference>
<evidence type="ECO:0000256" key="10">
    <source>
        <dbReference type="ARBA" id="ARBA00023125"/>
    </source>
</evidence>
<keyword evidence="2 12" id="KW-0639">Primosome</keyword>
<protein>
    <recommendedName>
        <fullName evidence="12 13">DNA primase</fullName>
        <ecNumber evidence="12">2.7.7.101</ecNumber>
    </recommendedName>
</protein>
<dbReference type="KEGG" id="plon:Pla110_28670"/>
<dbReference type="SUPFAM" id="SSF57783">
    <property type="entry name" value="Zinc beta-ribbon"/>
    <property type="match status" value="1"/>
</dbReference>
<keyword evidence="8 12" id="KW-0862">Zinc</keyword>
<dbReference type="InterPro" id="IPR006295">
    <property type="entry name" value="DNA_primase_DnaG"/>
</dbReference>
<evidence type="ECO:0000256" key="2">
    <source>
        <dbReference type="ARBA" id="ARBA00022515"/>
    </source>
</evidence>
<comment type="cofactor">
    <cofactor evidence="12 13 14">
        <name>Zn(2+)</name>
        <dbReference type="ChEBI" id="CHEBI:29105"/>
    </cofactor>
    <text evidence="12 13 14">Binds 1 zinc ion per monomer.</text>
</comment>
<dbReference type="EC" id="2.7.7.101" evidence="12"/>
<dbReference type="InterPro" id="IPR013264">
    <property type="entry name" value="DNAG_N"/>
</dbReference>
<dbReference type="Pfam" id="PF01807">
    <property type="entry name" value="Zn_ribbon_DnaG"/>
    <property type="match status" value="1"/>
</dbReference>
<keyword evidence="7 12" id="KW-0863">Zinc-finger</keyword>
<evidence type="ECO:0000256" key="12">
    <source>
        <dbReference type="HAMAP-Rule" id="MF_00974"/>
    </source>
</evidence>
<feature type="domain" description="Toprim" evidence="15">
    <location>
        <begin position="266"/>
        <end position="348"/>
    </location>
</feature>
<comment type="subunit">
    <text evidence="12">Monomer. Interacts with DnaB.</text>
</comment>
<dbReference type="SUPFAM" id="SSF56731">
    <property type="entry name" value="DNA primase core"/>
    <property type="match status" value="1"/>
</dbReference>